<evidence type="ECO:0008006" key="4">
    <source>
        <dbReference type="Google" id="ProtNLM"/>
    </source>
</evidence>
<dbReference type="AlphaFoldDB" id="A0AA95G2C9"/>
<feature type="compositionally biased region" description="Low complexity" evidence="1">
    <location>
        <begin position="44"/>
        <end position="53"/>
    </location>
</feature>
<dbReference type="EMBL" id="CP123488">
    <property type="protein sequence ID" value="WGL57026.1"/>
    <property type="molecule type" value="Genomic_DNA"/>
</dbReference>
<gene>
    <name evidence="2" type="ORF">QBD33_04290</name>
</gene>
<reference evidence="2" key="1">
    <citation type="submission" date="2023-04" db="EMBL/GenBank/DDBJ databases">
        <title>APH(3)-Id, a novel chromosomal aminoglycoside phosphotransferase, identified from an environmental isolate of Kluyvera intermedia DW18.</title>
        <authorList>
            <person name="Sha Y."/>
        </authorList>
    </citation>
    <scope>NUCLEOTIDE SEQUENCE</scope>
    <source>
        <strain evidence="2">DW18</strain>
    </source>
</reference>
<name>A0AA95G2C9_KLUIN</name>
<dbReference type="RefSeq" id="WP_164717432.1">
    <property type="nucleotide sequence ID" value="NZ_CP045843.1"/>
</dbReference>
<proteinExistence type="predicted"/>
<sequence>MKYVFALMLSVGLSGCTATDWLDAANGIMQAQDKQEKDARNNRIKAANKAAGY</sequence>
<dbReference type="GeneID" id="91975328"/>
<evidence type="ECO:0000313" key="3">
    <source>
        <dbReference type="Proteomes" id="UP001177527"/>
    </source>
</evidence>
<protein>
    <recommendedName>
        <fullName evidence="4">Lipoprotein</fullName>
    </recommendedName>
</protein>
<feature type="region of interest" description="Disordered" evidence="1">
    <location>
        <begin position="32"/>
        <end position="53"/>
    </location>
</feature>
<dbReference type="PROSITE" id="PS51257">
    <property type="entry name" value="PROKAR_LIPOPROTEIN"/>
    <property type="match status" value="1"/>
</dbReference>
<evidence type="ECO:0000313" key="2">
    <source>
        <dbReference type="EMBL" id="WGL57026.1"/>
    </source>
</evidence>
<accession>A0AA95G2C9</accession>
<dbReference type="Proteomes" id="UP001177527">
    <property type="component" value="Chromosome"/>
</dbReference>
<organism evidence="2 3">
    <name type="scientific">Kluyvera intermedia</name>
    <name type="common">Enterobacter intermedius</name>
    <dbReference type="NCBI Taxonomy" id="61648"/>
    <lineage>
        <taxon>Bacteria</taxon>
        <taxon>Pseudomonadati</taxon>
        <taxon>Pseudomonadota</taxon>
        <taxon>Gammaproteobacteria</taxon>
        <taxon>Enterobacterales</taxon>
        <taxon>Enterobacteriaceae</taxon>
        <taxon>Kluyvera</taxon>
    </lineage>
</organism>
<evidence type="ECO:0000256" key="1">
    <source>
        <dbReference type="SAM" id="MobiDB-lite"/>
    </source>
</evidence>